<keyword evidence="11" id="KW-1185">Reference proteome</keyword>
<dbReference type="PANTHER" id="PTHR23158:SF33">
    <property type="entry name" value="TRANSPORT AND GOLGI ORGANIZATION PROTEIN 1"/>
    <property type="match status" value="1"/>
</dbReference>
<comment type="caution">
    <text evidence="10">The sequence shown here is derived from an EMBL/GenBank/DDBJ whole genome shotgun (WGS) entry which is preliminary data.</text>
</comment>
<organism evidence="10 11">
    <name type="scientific">Pseudolycoriella hygida</name>
    <dbReference type="NCBI Taxonomy" id="35572"/>
    <lineage>
        <taxon>Eukaryota</taxon>
        <taxon>Metazoa</taxon>
        <taxon>Ecdysozoa</taxon>
        <taxon>Arthropoda</taxon>
        <taxon>Hexapoda</taxon>
        <taxon>Insecta</taxon>
        <taxon>Pterygota</taxon>
        <taxon>Neoptera</taxon>
        <taxon>Endopterygota</taxon>
        <taxon>Diptera</taxon>
        <taxon>Nematocera</taxon>
        <taxon>Sciaroidea</taxon>
        <taxon>Sciaridae</taxon>
        <taxon>Pseudolycoriella</taxon>
    </lineage>
</organism>
<feature type="non-terminal residue" evidence="10">
    <location>
        <position position="93"/>
    </location>
</feature>
<evidence type="ECO:0000256" key="1">
    <source>
        <dbReference type="ARBA" id="ARBA00004389"/>
    </source>
</evidence>
<keyword evidence="6" id="KW-0325">Glycoprotein</keyword>
<accession>A0A9Q0NES0</accession>
<keyword evidence="2 7" id="KW-0728">SH3 domain</keyword>
<protein>
    <submittedName>
        <fullName evidence="10">Transport and Golgi organization protein 1</fullName>
    </submittedName>
</protein>
<keyword evidence="4" id="KW-0256">Endoplasmic reticulum</keyword>
<evidence type="ECO:0000259" key="9">
    <source>
        <dbReference type="PROSITE" id="PS50002"/>
    </source>
</evidence>
<evidence type="ECO:0000256" key="8">
    <source>
        <dbReference type="SAM" id="SignalP"/>
    </source>
</evidence>
<dbReference type="Gene3D" id="2.30.30.40">
    <property type="entry name" value="SH3 Domains"/>
    <property type="match status" value="1"/>
</dbReference>
<dbReference type="AlphaFoldDB" id="A0A9Q0NES0"/>
<dbReference type="Pfam" id="PF07653">
    <property type="entry name" value="SH3_2"/>
    <property type="match status" value="1"/>
</dbReference>
<gene>
    <name evidence="10" type="primary">Tango1_1</name>
    <name evidence="10" type="ORF">Bhyg_03407</name>
</gene>
<evidence type="ECO:0000256" key="3">
    <source>
        <dbReference type="ARBA" id="ARBA00022729"/>
    </source>
</evidence>
<evidence type="ECO:0000256" key="6">
    <source>
        <dbReference type="ARBA" id="ARBA00023180"/>
    </source>
</evidence>
<keyword evidence="3 8" id="KW-0732">Signal</keyword>
<feature type="domain" description="SH3" evidence="9">
    <location>
        <begin position="38"/>
        <end position="93"/>
    </location>
</feature>
<dbReference type="GO" id="GO:0005789">
    <property type="term" value="C:endoplasmic reticulum membrane"/>
    <property type="evidence" value="ECO:0007669"/>
    <property type="project" value="UniProtKB-SubCell"/>
</dbReference>
<feature type="signal peptide" evidence="8">
    <location>
        <begin position="1"/>
        <end position="23"/>
    </location>
</feature>
<dbReference type="PROSITE" id="PS50002">
    <property type="entry name" value="SH3"/>
    <property type="match status" value="1"/>
</dbReference>
<evidence type="ECO:0000256" key="2">
    <source>
        <dbReference type="ARBA" id="ARBA00022443"/>
    </source>
</evidence>
<dbReference type="GO" id="GO:0006888">
    <property type="term" value="P:endoplasmic reticulum to Golgi vesicle-mediated transport"/>
    <property type="evidence" value="ECO:0007669"/>
    <property type="project" value="TreeGrafter"/>
</dbReference>
<dbReference type="GO" id="GO:0070971">
    <property type="term" value="C:endoplasmic reticulum exit site"/>
    <property type="evidence" value="ECO:0007669"/>
    <property type="project" value="TreeGrafter"/>
</dbReference>
<proteinExistence type="predicted"/>
<dbReference type="OrthoDB" id="6627676at2759"/>
<evidence type="ECO:0000313" key="10">
    <source>
        <dbReference type="EMBL" id="KAJ6648181.1"/>
    </source>
</evidence>
<dbReference type="PANTHER" id="PTHR23158">
    <property type="entry name" value="MELANOMA INHIBITORY ACTIVITY-RELATED"/>
    <property type="match status" value="1"/>
</dbReference>
<comment type="subcellular location">
    <subcellularLocation>
        <location evidence="1">Endoplasmic reticulum membrane</location>
        <topology evidence="1">Single-pass membrane protein</topology>
    </subcellularLocation>
</comment>
<evidence type="ECO:0000313" key="11">
    <source>
        <dbReference type="Proteomes" id="UP001151699"/>
    </source>
</evidence>
<name>A0A9Q0NES0_9DIPT</name>
<reference evidence="10" key="1">
    <citation type="submission" date="2022-07" db="EMBL/GenBank/DDBJ databases">
        <authorList>
            <person name="Trinca V."/>
            <person name="Uliana J.V.C."/>
            <person name="Torres T.T."/>
            <person name="Ward R.J."/>
            <person name="Monesi N."/>
        </authorList>
    </citation>
    <scope>NUCLEOTIDE SEQUENCE</scope>
    <source>
        <strain evidence="10">HSMRA1968</strain>
        <tissue evidence="10">Whole embryos</tissue>
    </source>
</reference>
<keyword evidence="5" id="KW-0175">Coiled coil</keyword>
<dbReference type="GO" id="GO:0035459">
    <property type="term" value="P:vesicle cargo loading"/>
    <property type="evidence" value="ECO:0007669"/>
    <property type="project" value="TreeGrafter"/>
</dbReference>
<sequence length="93" mass="10434">MKKIILFIENFLLILFTISLSSAQIKGPRKCANEICSEPISTGRAILTYTSPNDFNLSFKIKDIITVYAKPVTETADDIWHVEINGKKGYAPK</sequence>
<evidence type="ECO:0000256" key="4">
    <source>
        <dbReference type="ARBA" id="ARBA00022824"/>
    </source>
</evidence>
<dbReference type="SUPFAM" id="SSF50044">
    <property type="entry name" value="SH3-domain"/>
    <property type="match status" value="1"/>
</dbReference>
<dbReference type="Proteomes" id="UP001151699">
    <property type="component" value="Chromosome A"/>
</dbReference>
<dbReference type="InterPro" id="IPR051500">
    <property type="entry name" value="cTAGE_MIA/OTOR"/>
</dbReference>
<evidence type="ECO:0000256" key="7">
    <source>
        <dbReference type="PROSITE-ProRule" id="PRU00192"/>
    </source>
</evidence>
<dbReference type="GO" id="GO:0009306">
    <property type="term" value="P:protein secretion"/>
    <property type="evidence" value="ECO:0007669"/>
    <property type="project" value="TreeGrafter"/>
</dbReference>
<evidence type="ECO:0000256" key="5">
    <source>
        <dbReference type="ARBA" id="ARBA00023054"/>
    </source>
</evidence>
<dbReference type="EMBL" id="WJQU01000001">
    <property type="protein sequence ID" value="KAJ6648181.1"/>
    <property type="molecule type" value="Genomic_DNA"/>
</dbReference>
<dbReference type="InterPro" id="IPR001452">
    <property type="entry name" value="SH3_domain"/>
</dbReference>
<dbReference type="InterPro" id="IPR036028">
    <property type="entry name" value="SH3-like_dom_sf"/>
</dbReference>
<feature type="chain" id="PRO_5040338149" evidence="8">
    <location>
        <begin position="24"/>
        <end position="93"/>
    </location>
</feature>